<dbReference type="InterPro" id="IPR036148">
    <property type="entry name" value="MmgE/PrpD_sf"/>
</dbReference>
<feature type="domain" description="MmgE/PrpD C-terminal" evidence="4">
    <location>
        <begin position="263"/>
        <end position="420"/>
    </location>
</feature>
<dbReference type="InterPro" id="IPR042183">
    <property type="entry name" value="MmgE/PrpD_sf_1"/>
</dbReference>
<proteinExistence type="inferred from homology"/>
<evidence type="ECO:0000256" key="1">
    <source>
        <dbReference type="ARBA" id="ARBA00006174"/>
    </source>
</evidence>
<evidence type="ECO:0000256" key="2">
    <source>
        <dbReference type="SAM" id="MobiDB-lite"/>
    </source>
</evidence>
<sequence length="453" mass="48402">MPQPRTLGTVIPELAQFATSFRLTKETRTAAIEAIADTVTAAAAAPRFPFVKPIQQAYGVGLSSIWFTGQTASAMGAGFANALTSAAMDLDDGHRGSRGHPGAAVVPAVLAELDLLTSERRQVSDEAVLLAIAVGYEVSLRIASAKSFYARTGFWAGIAAAAAVASLRKLPAEKFAHAIAIAAETGPHMAKTTTPPAWPQPNGTDVKEGIPWGVVTGMAAVPMAKAGMKGPLDLVDHAPFFDADEILADRKLPMICDTYTKFHAACRHVHGPVEAFLELMQTHKIALQDILRIRVEAYSGALRIPNSPKPATLTDAQYSIPYCIGLVAEKGPCGLLPMTLEDIGRVSAEELAKRVSIEVCESFEQEFPTRTLCKVSVETKDATFDSPATEPSGEADARPDWSRRQEKLRYAASATLSSSAIEGLLEAIQELSSGKINPLRAQIFAHHEPPRAR</sequence>
<keyword evidence="6" id="KW-1185">Reference proteome</keyword>
<dbReference type="Proteomes" id="UP000198767">
    <property type="component" value="Unassembled WGS sequence"/>
</dbReference>
<name>A0A1G5RK66_9RHOB</name>
<reference evidence="5 6" key="1">
    <citation type="submission" date="2016-10" db="EMBL/GenBank/DDBJ databases">
        <authorList>
            <person name="de Groot N.N."/>
        </authorList>
    </citation>
    <scope>NUCLEOTIDE SEQUENCE [LARGE SCALE GENOMIC DNA]</scope>
    <source>
        <strain evidence="5 6">U95</strain>
    </source>
</reference>
<dbReference type="Gene3D" id="3.30.1330.120">
    <property type="entry name" value="2-methylcitrate dehydratase PrpD"/>
    <property type="match status" value="1"/>
</dbReference>
<dbReference type="Pfam" id="PF03972">
    <property type="entry name" value="MmgE_PrpD_N"/>
    <property type="match status" value="1"/>
</dbReference>
<evidence type="ECO:0000313" key="5">
    <source>
        <dbReference type="EMBL" id="SCZ74200.1"/>
    </source>
</evidence>
<dbReference type="InterPro" id="IPR045337">
    <property type="entry name" value="MmgE_PrpD_C"/>
</dbReference>
<dbReference type="EMBL" id="FMWG01000023">
    <property type="protein sequence ID" value="SCZ74200.1"/>
    <property type="molecule type" value="Genomic_DNA"/>
</dbReference>
<evidence type="ECO:0000259" key="3">
    <source>
        <dbReference type="Pfam" id="PF03972"/>
    </source>
</evidence>
<comment type="similarity">
    <text evidence="1">Belongs to the PrpD family.</text>
</comment>
<dbReference type="GO" id="GO:0016829">
    <property type="term" value="F:lyase activity"/>
    <property type="evidence" value="ECO:0007669"/>
    <property type="project" value="InterPro"/>
</dbReference>
<dbReference type="PANTHER" id="PTHR16943">
    <property type="entry name" value="2-METHYLCITRATE DEHYDRATASE-RELATED"/>
    <property type="match status" value="1"/>
</dbReference>
<dbReference type="PANTHER" id="PTHR16943:SF8">
    <property type="entry name" value="2-METHYLCITRATE DEHYDRATASE"/>
    <property type="match status" value="1"/>
</dbReference>
<organism evidence="5 6">
    <name type="scientific">Epibacterium ulvae</name>
    <dbReference type="NCBI Taxonomy" id="1156985"/>
    <lineage>
        <taxon>Bacteria</taxon>
        <taxon>Pseudomonadati</taxon>
        <taxon>Pseudomonadota</taxon>
        <taxon>Alphaproteobacteria</taxon>
        <taxon>Rhodobacterales</taxon>
        <taxon>Roseobacteraceae</taxon>
        <taxon>Epibacterium</taxon>
    </lineage>
</organism>
<dbReference type="InterPro" id="IPR042188">
    <property type="entry name" value="MmgE/PrpD_sf_2"/>
</dbReference>
<gene>
    <name evidence="5" type="ORF">SAMN04488118_1236</name>
</gene>
<dbReference type="AlphaFoldDB" id="A0A1G5RK66"/>
<feature type="domain" description="MmgE/PrpD N-terminal" evidence="3">
    <location>
        <begin position="13"/>
        <end position="237"/>
    </location>
</feature>
<feature type="region of interest" description="Disordered" evidence="2">
    <location>
        <begin position="383"/>
        <end position="402"/>
    </location>
</feature>
<protein>
    <submittedName>
        <fullName evidence="5">2-methylcitrate dehydratase PrpD</fullName>
    </submittedName>
</protein>
<evidence type="ECO:0000259" key="4">
    <source>
        <dbReference type="Pfam" id="PF19305"/>
    </source>
</evidence>
<dbReference type="InterPro" id="IPR045336">
    <property type="entry name" value="MmgE_PrpD_N"/>
</dbReference>
<dbReference type="OrthoDB" id="9795089at2"/>
<accession>A0A1G5RK66</accession>
<dbReference type="Gene3D" id="1.10.4100.10">
    <property type="entry name" value="2-methylcitrate dehydratase PrpD"/>
    <property type="match status" value="1"/>
</dbReference>
<dbReference type="RefSeq" id="WP_090221304.1">
    <property type="nucleotide sequence ID" value="NZ_FMWG01000023.1"/>
</dbReference>
<dbReference type="InterPro" id="IPR005656">
    <property type="entry name" value="MmgE_PrpD"/>
</dbReference>
<dbReference type="STRING" id="1156985.SAMN04488118_1236"/>
<evidence type="ECO:0000313" key="6">
    <source>
        <dbReference type="Proteomes" id="UP000198767"/>
    </source>
</evidence>
<dbReference type="SUPFAM" id="SSF103378">
    <property type="entry name" value="2-methylcitrate dehydratase PrpD"/>
    <property type="match status" value="1"/>
</dbReference>
<dbReference type="Pfam" id="PF19305">
    <property type="entry name" value="MmgE_PrpD_C"/>
    <property type="match status" value="1"/>
</dbReference>